<evidence type="ECO:0000313" key="2">
    <source>
        <dbReference type="Proteomes" id="UP000323506"/>
    </source>
</evidence>
<organism evidence="1 2">
    <name type="scientific">Gossypium darwinii</name>
    <name type="common">Darwin's cotton</name>
    <name type="synonym">Gossypium barbadense var. darwinii</name>
    <dbReference type="NCBI Taxonomy" id="34276"/>
    <lineage>
        <taxon>Eukaryota</taxon>
        <taxon>Viridiplantae</taxon>
        <taxon>Streptophyta</taxon>
        <taxon>Embryophyta</taxon>
        <taxon>Tracheophyta</taxon>
        <taxon>Spermatophyta</taxon>
        <taxon>Magnoliopsida</taxon>
        <taxon>eudicotyledons</taxon>
        <taxon>Gunneridae</taxon>
        <taxon>Pentapetalae</taxon>
        <taxon>rosids</taxon>
        <taxon>malvids</taxon>
        <taxon>Malvales</taxon>
        <taxon>Malvaceae</taxon>
        <taxon>Malvoideae</taxon>
        <taxon>Gossypium</taxon>
    </lineage>
</organism>
<reference evidence="1 2" key="1">
    <citation type="submission" date="2019-06" db="EMBL/GenBank/DDBJ databases">
        <title>WGS assembly of Gossypium darwinii.</title>
        <authorList>
            <person name="Chen Z.J."/>
            <person name="Sreedasyam A."/>
            <person name="Ando A."/>
            <person name="Song Q."/>
            <person name="De L."/>
            <person name="Hulse-Kemp A."/>
            <person name="Ding M."/>
            <person name="Ye W."/>
            <person name="Kirkbride R."/>
            <person name="Jenkins J."/>
            <person name="Plott C."/>
            <person name="Lovell J."/>
            <person name="Lin Y.-M."/>
            <person name="Vaughn R."/>
            <person name="Liu B."/>
            <person name="Li W."/>
            <person name="Simpson S."/>
            <person name="Scheffler B."/>
            <person name="Saski C."/>
            <person name="Grover C."/>
            <person name="Hu G."/>
            <person name="Conover J."/>
            <person name="Carlson J."/>
            <person name="Shu S."/>
            <person name="Boston L."/>
            <person name="Williams M."/>
            <person name="Peterson D."/>
            <person name="Mcgee K."/>
            <person name="Jones D."/>
            <person name="Wendel J."/>
            <person name="Stelly D."/>
            <person name="Grimwood J."/>
            <person name="Schmutz J."/>
        </authorList>
    </citation>
    <scope>NUCLEOTIDE SEQUENCE [LARGE SCALE GENOMIC DNA]</scope>
    <source>
        <strain evidence="1">1808015.09</strain>
    </source>
</reference>
<dbReference type="AlphaFoldDB" id="A0A5D2BSJ7"/>
<keyword evidence="2" id="KW-1185">Reference proteome</keyword>
<gene>
    <name evidence="1" type="ORF">ES288_D07G049700v1</name>
</gene>
<proteinExistence type="predicted"/>
<sequence>MVQGLYFVDRELVQPVLPFKSVLNSLNHMLPDTTWMPSKHFTGRESYSHHINRTHPESYLSTVISSGRYAPCNLCGLFMQK</sequence>
<accession>A0A5D2BSJ7</accession>
<dbReference type="Proteomes" id="UP000323506">
    <property type="component" value="Chromosome D07"/>
</dbReference>
<evidence type="ECO:0000313" key="1">
    <source>
        <dbReference type="EMBL" id="TYG60207.1"/>
    </source>
</evidence>
<dbReference type="EMBL" id="CM017707">
    <property type="protein sequence ID" value="TYG60207.1"/>
    <property type="molecule type" value="Genomic_DNA"/>
</dbReference>
<protein>
    <submittedName>
        <fullName evidence="1">Uncharacterized protein</fullName>
    </submittedName>
</protein>
<name>A0A5D2BSJ7_GOSDA</name>